<dbReference type="Proteomes" id="UP001205185">
    <property type="component" value="Unassembled WGS sequence"/>
</dbReference>
<dbReference type="EMBL" id="JAMTCO010000002">
    <property type="protein sequence ID" value="MCP2268523.1"/>
    <property type="molecule type" value="Genomic_DNA"/>
</dbReference>
<feature type="region of interest" description="Disordered" evidence="1">
    <location>
        <begin position="1"/>
        <end position="35"/>
    </location>
</feature>
<accession>A0ABT1I7C7</accession>
<gene>
    <name evidence="2" type="ORF">LV75_001009</name>
</gene>
<keyword evidence="3" id="KW-1185">Reference proteome</keyword>
<dbReference type="RefSeq" id="WP_253885404.1">
    <property type="nucleotide sequence ID" value="NZ_BAAAVB010000006.1"/>
</dbReference>
<evidence type="ECO:0000313" key="3">
    <source>
        <dbReference type="Proteomes" id="UP001205185"/>
    </source>
</evidence>
<name>A0ABT1I7C7_9PSEU</name>
<reference evidence="2 3" key="1">
    <citation type="submission" date="2022-06" db="EMBL/GenBank/DDBJ databases">
        <title>Genomic Encyclopedia of Archaeal and Bacterial Type Strains, Phase II (KMG-II): from individual species to whole genera.</title>
        <authorList>
            <person name="Goeker M."/>
        </authorList>
    </citation>
    <scope>NUCLEOTIDE SEQUENCE [LARGE SCALE GENOMIC DNA]</scope>
    <source>
        <strain evidence="2 3">DSM 44255</strain>
    </source>
</reference>
<protein>
    <submittedName>
        <fullName evidence="2">Uncharacterized protein</fullName>
    </submittedName>
</protein>
<sequence length="129" mass="13154">MATPVTAPHSPAARVATGRGPLRERAARPVAAPVAPTRLGTHLRAAIERVLTDPTGPAASAELMAGLAWTAAAGETCLITRPVEDVRTAIAAADPAAARVALEHALAGLQDAPVLPVPRPAPGFERRSI</sequence>
<evidence type="ECO:0000313" key="2">
    <source>
        <dbReference type="EMBL" id="MCP2268523.1"/>
    </source>
</evidence>
<comment type="caution">
    <text evidence="2">The sequence shown here is derived from an EMBL/GenBank/DDBJ whole genome shotgun (WGS) entry which is preliminary data.</text>
</comment>
<proteinExistence type="predicted"/>
<organism evidence="2 3">
    <name type="scientific">Actinokineospora diospyrosa</name>
    <dbReference type="NCBI Taxonomy" id="103728"/>
    <lineage>
        <taxon>Bacteria</taxon>
        <taxon>Bacillati</taxon>
        <taxon>Actinomycetota</taxon>
        <taxon>Actinomycetes</taxon>
        <taxon>Pseudonocardiales</taxon>
        <taxon>Pseudonocardiaceae</taxon>
        <taxon>Actinokineospora</taxon>
    </lineage>
</organism>
<evidence type="ECO:0000256" key="1">
    <source>
        <dbReference type="SAM" id="MobiDB-lite"/>
    </source>
</evidence>